<feature type="domain" description="R13L1/DRL21-like LRR repeat region" evidence="2">
    <location>
        <begin position="68"/>
        <end position="206"/>
    </location>
</feature>
<protein>
    <recommendedName>
        <fullName evidence="2">R13L1/DRL21-like LRR repeat region domain-containing protein</fullName>
    </recommendedName>
</protein>
<reference evidence="3 4" key="1">
    <citation type="submission" date="2017-09" db="EMBL/GenBank/DDBJ databases">
        <authorList>
            <consortium name="International Durum Wheat Genome Sequencing Consortium (IDWGSC)"/>
            <person name="Milanesi L."/>
        </authorList>
    </citation>
    <scope>NUCLEOTIDE SEQUENCE [LARGE SCALE GENOMIC DNA]</scope>
    <source>
        <strain evidence="4">cv. Svevo</strain>
    </source>
</reference>
<feature type="region of interest" description="Disordered" evidence="1">
    <location>
        <begin position="442"/>
        <end position="461"/>
    </location>
</feature>
<evidence type="ECO:0000313" key="4">
    <source>
        <dbReference type="Proteomes" id="UP000324705"/>
    </source>
</evidence>
<accession>A0A9R0XS06</accession>
<feature type="compositionally biased region" description="Polar residues" evidence="1">
    <location>
        <begin position="451"/>
        <end position="461"/>
    </location>
</feature>
<evidence type="ECO:0000259" key="2">
    <source>
        <dbReference type="Pfam" id="PF25019"/>
    </source>
</evidence>
<dbReference type="PANTHER" id="PTHR47186:SF49">
    <property type="entry name" value="NB-ARC DOMAIN-CONTAINING PROTEIN"/>
    <property type="match status" value="1"/>
</dbReference>
<dbReference type="OMA" id="NGMEEWE"/>
<evidence type="ECO:0000256" key="1">
    <source>
        <dbReference type="SAM" id="MobiDB-lite"/>
    </source>
</evidence>
<dbReference type="Gene3D" id="3.80.10.10">
    <property type="entry name" value="Ribonuclease Inhibitor"/>
    <property type="match status" value="2"/>
</dbReference>
<dbReference type="PANTHER" id="PTHR47186">
    <property type="entry name" value="LEUCINE-RICH REPEAT-CONTAINING PROTEIN 57"/>
    <property type="match status" value="1"/>
</dbReference>
<proteinExistence type="predicted"/>
<dbReference type="Pfam" id="PF25019">
    <property type="entry name" value="LRR_R13L1-DRL21"/>
    <property type="match status" value="1"/>
</dbReference>
<keyword evidence="4" id="KW-1185">Reference proteome</keyword>
<sequence>MKFLQHISLEDCKNLVELPGGIAKLQELRCLDLDRTRLISMPRGFGALNFLKTLYGFLAHMDGNWCSLEEIGPISQLRRIGLVGLENVTDAAFAKKARLGEKVCLSIMTLSCSTRLGNYGLVKERVLEKDQGIIEKVFDELCPPARIEDIHITGYFWRQLPRWMMSTTMIPLNSLRILHMNDLDYCTHLPDGLCQIPCLEFLELRHAPTIKCVGPEFVQGYDRCRHASSQEVSAFPRLHTMILHGMLEWEEWQWEKEVQAMAVLKDLFLQSCKLRCIPSGLATHANTMKKLTIYSIRQLHYIENFASVVELDLYELSNLTRISNFPKLQKLEINRCQNLESLQEMNALRRFVLTLHYSETQLPMYLQTVKPSQLLLDSSLRVLASMALEKYGAGWEMFSHIRHVEAYTNGQGIEKRWHLLYTSEPYSMETNIDMEECSWSFSKKEKGSGHGPNQSLKIRRV</sequence>
<dbReference type="InterPro" id="IPR056789">
    <property type="entry name" value="LRR_R13L1-DRL21"/>
</dbReference>
<evidence type="ECO:0000313" key="3">
    <source>
        <dbReference type="EMBL" id="VAI41450.1"/>
    </source>
</evidence>
<dbReference type="InterPro" id="IPR032675">
    <property type="entry name" value="LRR_dom_sf"/>
</dbReference>
<organism evidence="3 4">
    <name type="scientific">Triticum turgidum subsp. durum</name>
    <name type="common">Durum wheat</name>
    <name type="synonym">Triticum durum</name>
    <dbReference type="NCBI Taxonomy" id="4567"/>
    <lineage>
        <taxon>Eukaryota</taxon>
        <taxon>Viridiplantae</taxon>
        <taxon>Streptophyta</taxon>
        <taxon>Embryophyta</taxon>
        <taxon>Tracheophyta</taxon>
        <taxon>Spermatophyta</taxon>
        <taxon>Magnoliopsida</taxon>
        <taxon>Liliopsida</taxon>
        <taxon>Poales</taxon>
        <taxon>Poaceae</taxon>
        <taxon>BOP clade</taxon>
        <taxon>Pooideae</taxon>
        <taxon>Triticodae</taxon>
        <taxon>Triticeae</taxon>
        <taxon>Triticinae</taxon>
        <taxon>Triticum</taxon>
    </lineage>
</organism>
<dbReference type="SUPFAM" id="SSF52058">
    <property type="entry name" value="L domain-like"/>
    <property type="match status" value="1"/>
</dbReference>
<dbReference type="Proteomes" id="UP000324705">
    <property type="component" value="Chromosome 6A"/>
</dbReference>
<gene>
    <name evidence="3" type="ORF">TRITD_6Av1G003380</name>
</gene>
<name>A0A9R0XS06_TRITD</name>
<dbReference type="Gramene" id="TRITD6Av1G003380.1">
    <property type="protein sequence ID" value="TRITD6Av1G003380.1"/>
    <property type="gene ID" value="TRITD6Av1G003380"/>
</dbReference>
<dbReference type="EMBL" id="LT934121">
    <property type="protein sequence ID" value="VAI41450.1"/>
    <property type="molecule type" value="Genomic_DNA"/>
</dbReference>
<dbReference type="AlphaFoldDB" id="A0A9R0XS06"/>